<feature type="domain" description="CAAX prenyl protease 2/Lysostaphin resistance protein A-like" evidence="2">
    <location>
        <begin position="261"/>
        <end position="339"/>
    </location>
</feature>
<feature type="transmembrane region" description="Helical" evidence="1">
    <location>
        <begin position="15"/>
        <end position="48"/>
    </location>
</feature>
<feature type="transmembrane region" description="Helical" evidence="1">
    <location>
        <begin position="215"/>
        <end position="232"/>
    </location>
</feature>
<protein>
    <submittedName>
        <fullName evidence="3">CPBP family intramembrane metalloprotease</fullName>
    </submittedName>
</protein>
<feature type="transmembrane region" description="Helical" evidence="1">
    <location>
        <begin position="302"/>
        <end position="320"/>
    </location>
</feature>
<dbReference type="GO" id="GO:0004175">
    <property type="term" value="F:endopeptidase activity"/>
    <property type="evidence" value="ECO:0007669"/>
    <property type="project" value="UniProtKB-ARBA"/>
</dbReference>
<feature type="transmembrane region" description="Helical" evidence="1">
    <location>
        <begin position="327"/>
        <end position="344"/>
    </location>
</feature>
<dbReference type="GO" id="GO:0080120">
    <property type="term" value="P:CAAX-box protein maturation"/>
    <property type="evidence" value="ECO:0007669"/>
    <property type="project" value="UniProtKB-ARBA"/>
</dbReference>
<gene>
    <name evidence="3" type="ORF">HOP12_16175</name>
</gene>
<feature type="transmembrane region" description="Helical" evidence="1">
    <location>
        <begin position="137"/>
        <end position="160"/>
    </location>
</feature>
<organism evidence="3 4">
    <name type="scientific">Eiseniibacteriota bacterium</name>
    <dbReference type="NCBI Taxonomy" id="2212470"/>
    <lineage>
        <taxon>Bacteria</taxon>
        <taxon>Candidatus Eiseniibacteriota</taxon>
    </lineage>
</organism>
<evidence type="ECO:0000313" key="4">
    <source>
        <dbReference type="Proteomes" id="UP000580839"/>
    </source>
</evidence>
<dbReference type="Pfam" id="PF02517">
    <property type="entry name" value="Rce1-like"/>
    <property type="match status" value="1"/>
</dbReference>
<dbReference type="GO" id="GO:0006508">
    <property type="term" value="P:proteolysis"/>
    <property type="evidence" value="ECO:0007669"/>
    <property type="project" value="UniProtKB-KW"/>
</dbReference>
<evidence type="ECO:0000256" key="1">
    <source>
        <dbReference type="SAM" id="Phobius"/>
    </source>
</evidence>
<dbReference type="Proteomes" id="UP000580839">
    <property type="component" value="Unassembled WGS sequence"/>
</dbReference>
<feature type="transmembrane region" description="Helical" evidence="1">
    <location>
        <begin position="97"/>
        <end position="117"/>
    </location>
</feature>
<reference evidence="3 4" key="1">
    <citation type="submission" date="2020-04" db="EMBL/GenBank/DDBJ databases">
        <title>Metagenomic profiling of ammonia- and methane-oxidizing microorganisms in a Dutch drinking water treatment plant.</title>
        <authorList>
            <person name="Poghosyan L."/>
            <person name="Leucker S."/>
        </authorList>
    </citation>
    <scope>NUCLEOTIDE SEQUENCE [LARGE SCALE GENOMIC DNA]</scope>
    <source>
        <strain evidence="3">S-RSF-IL-03</strain>
    </source>
</reference>
<evidence type="ECO:0000259" key="2">
    <source>
        <dbReference type="Pfam" id="PF02517"/>
    </source>
</evidence>
<name>A0A849SIT5_UNCEI</name>
<dbReference type="AlphaFoldDB" id="A0A849SIT5"/>
<keyword evidence="1" id="KW-0472">Membrane</keyword>
<keyword evidence="1" id="KW-1133">Transmembrane helix</keyword>
<comment type="caution">
    <text evidence="3">The sequence shown here is derived from an EMBL/GenBank/DDBJ whole genome shotgun (WGS) entry which is preliminary data.</text>
</comment>
<keyword evidence="1" id="KW-0812">Transmembrane</keyword>
<sequence length="347" mass="36723">MAPLELTNTPAGRGLMMWLGLALGAGVIGVVIGSAELGMLTVLGALFALAHAVDRDSRWLGLHLFLAWILPAIAVFGFLGLAAILAGALPGLERHPAGAIVSVVAAALTALTFWPAFTDALAQRLFRRRPSTHGLRLATRLMVVGLAACYPTSVAFRIAFEQDQLDAVRIGTASFVGTLLGMVLLSLGAVGAFVTRDLRGSIARLGLRQLRAWDPVVVVLGVAALLALNTGVEWAQQAWFPAAGLHDRRVTEFIANPLSRLEMVMLGLSAGIGEELALRGALQPRLGILVTALLFGSLHVQYSWVGMIAIVLFGLLFGVVRRATSTTVVILMHVIYDLIAVMGARSS</sequence>
<dbReference type="InterPro" id="IPR003675">
    <property type="entry name" value="Rce1/LyrA-like_dom"/>
</dbReference>
<dbReference type="GO" id="GO:0008237">
    <property type="term" value="F:metallopeptidase activity"/>
    <property type="evidence" value="ECO:0007669"/>
    <property type="project" value="UniProtKB-KW"/>
</dbReference>
<accession>A0A849SIT5</accession>
<feature type="transmembrane region" description="Helical" evidence="1">
    <location>
        <begin position="60"/>
        <end position="85"/>
    </location>
</feature>
<keyword evidence="3" id="KW-0645">Protease</keyword>
<dbReference type="EMBL" id="JABFRW010000210">
    <property type="protein sequence ID" value="NOT35678.1"/>
    <property type="molecule type" value="Genomic_DNA"/>
</dbReference>
<keyword evidence="3" id="KW-0482">Metalloprotease</keyword>
<evidence type="ECO:0000313" key="3">
    <source>
        <dbReference type="EMBL" id="NOT35678.1"/>
    </source>
</evidence>
<proteinExistence type="predicted"/>
<keyword evidence="3" id="KW-0378">Hydrolase</keyword>
<feature type="transmembrane region" description="Helical" evidence="1">
    <location>
        <begin position="172"/>
        <end position="194"/>
    </location>
</feature>